<name>A0ABN6MRQ8_9BACT</name>
<evidence type="ECO:0000313" key="3">
    <source>
        <dbReference type="Proteomes" id="UP001162891"/>
    </source>
</evidence>
<evidence type="ECO:0000256" key="1">
    <source>
        <dbReference type="SAM" id="MobiDB-lite"/>
    </source>
</evidence>
<dbReference type="Proteomes" id="UP001162891">
    <property type="component" value="Chromosome"/>
</dbReference>
<protein>
    <submittedName>
        <fullName evidence="2">Uncharacterized protein</fullName>
    </submittedName>
</protein>
<dbReference type="EMBL" id="AP025591">
    <property type="protein sequence ID" value="BDG03650.1"/>
    <property type="molecule type" value="Genomic_DNA"/>
</dbReference>
<sequence>MPNPDPGKKLPFDREAPEQAPVAEDEEEIPGRPTVREGSPLVDPDSVPGNPEPIAPGPGSPS</sequence>
<gene>
    <name evidence="2" type="ORF">AMOR_26460</name>
</gene>
<dbReference type="RefSeq" id="WP_248361833.1">
    <property type="nucleotide sequence ID" value="NZ_AP025591.1"/>
</dbReference>
<proteinExistence type="predicted"/>
<keyword evidence="3" id="KW-1185">Reference proteome</keyword>
<feature type="region of interest" description="Disordered" evidence="1">
    <location>
        <begin position="1"/>
        <end position="62"/>
    </location>
</feature>
<feature type="compositionally biased region" description="Pro residues" evidence="1">
    <location>
        <begin position="50"/>
        <end position="62"/>
    </location>
</feature>
<evidence type="ECO:0000313" key="2">
    <source>
        <dbReference type="EMBL" id="BDG03650.1"/>
    </source>
</evidence>
<reference evidence="3" key="1">
    <citation type="journal article" date="2022" name="Int. J. Syst. Evol. Microbiol.">
        <title>Anaeromyxobacter oryzae sp. nov., Anaeromyxobacter diazotrophicus sp. nov. and Anaeromyxobacter paludicola sp. nov., isolated from paddy soils.</title>
        <authorList>
            <person name="Itoh H."/>
            <person name="Xu Z."/>
            <person name="Mise K."/>
            <person name="Masuda Y."/>
            <person name="Ushijima N."/>
            <person name="Hayakawa C."/>
            <person name="Shiratori Y."/>
            <person name="Senoo K."/>
        </authorList>
    </citation>
    <scope>NUCLEOTIDE SEQUENCE [LARGE SCALE GENOMIC DNA]</scope>
    <source>
        <strain evidence="3">Red232</strain>
    </source>
</reference>
<organism evidence="2 3">
    <name type="scientific">Anaeromyxobacter oryzae</name>
    <dbReference type="NCBI Taxonomy" id="2918170"/>
    <lineage>
        <taxon>Bacteria</taxon>
        <taxon>Pseudomonadati</taxon>
        <taxon>Myxococcota</taxon>
        <taxon>Myxococcia</taxon>
        <taxon>Myxococcales</taxon>
        <taxon>Cystobacterineae</taxon>
        <taxon>Anaeromyxobacteraceae</taxon>
        <taxon>Anaeromyxobacter</taxon>
    </lineage>
</organism>
<accession>A0ABN6MRQ8</accession>
<feature type="compositionally biased region" description="Basic and acidic residues" evidence="1">
    <location>
        <begin position="1"/>
        <end position="17"/>
    </location>
</feature>